<dbReference type="AlphaFoldDB" id="A0A2N8HD63"/>
<name>A0A2N8HD63_9BACT</name>
<feature type="signal peptide" evidence="1">
    <location>
        <begin position="1"/>
        <end position="20"/>
    </location>
</feature>
<accession>A0A2N8HD63</accession>
<evidence type="ECO:0000313" key="3">
    <source>
        <dbReference type="Proteomes" id="UP000236000"/>
    </source>
</evidence>
<dbReference type="EMBL" id="PJKA01000012">
    <property type="protein sequence ID" value="PNC17835.1"/>
    <property type="molecule type" value="Genomic_DNA"/>
</dbReference>
<dbReference type="OrthoDB" id="198792at2"/>
<protein>
    <recommendedName>
        <fullName evidence="4">DUF3108 domain-containing protein</fullName>
    </recommendedName>
</protein>
<keyword evidence="1" id="KW-0732">Signal</keyword>
<evidence type="ECO:0008006" key="4">
    <source>
        <dbReference type="Google" id="ProtNLM"/>
    </source>
</evidence>
<evidence type="ECO:0000256" key="1">
    <source>
        <dbReference type="SAM" id="SignalP"/>
    </source>
</evidence>
<sequence>MNRQSIIVARFLLCAAAALGAAAWGGGKPEEKNPVKVVFVSVGMEKNSMWINGAPQESPLQLKFGVNFSVKSPLGFGSRYNDGIQYLEATDSTGRKLAPAEFRMGSMYPRSEGGMVQATVNGVAGELPSPDASWVRLKGVFRVPVSRSVESPVYELPLAEEAEEHVPLPGANDREEAGGGDIVLSESVPTGRLFLKECSTFERNGKKMRKMILGLGVESSFDLDRFEILNEKDEVLETESRGGGSSMNSSYREWTNRLQFEEPENMQKLRFRMIYKVPVEPVSVPVDVRLGMRGEIRDKKK</sequence>
<evidence type="ECO:0000313" key="2">
    <source>
        <dbReference type="EMBL" id="PNC17835.1"/>
    </source>
</evidence>
<dbReference type="RefSeq" id="WP_102714620.1">
    <property type="nucleotide sequence ID" value="NZ_PJKA01000012.1"/>
</dbReference>
<gene>
    <name evidence="2" type="ORF">CXU22_08855</name>
</gene>
<reference evidence="2 3" key="1">
    <citation type="journal article" date="2017" name="BMC Genomics">
        <title>Genome sequencing of 39 Akkermansia muciniphila isolates reveals its population structure, genomic and functional diverisity, and global distribution in mammalian gut microbiotas.</title>
        <authorList>
            <person name="Guo X."/>
            <person name="Li S."/>
            <person name="Zhang J."/>
            <person name="Wu F."/>
            <person name="Li X."/>
            <person name="Wu D."/>
            <person name="Zhang M."/>
            <person name="Ou Z."/>
            <person name="Jie Z."/>
            <person name="Yan Q."/>
            <person name="Li P."/>
            <person name="Yi J."/>
            <person name="Peng Y."/>
        </authorList>
    </citation>
    <scope>NUCLEOTIDE SEQUENCE [LARGE SCALE GENOMIC DNA]</scope>
    <source>
        <strain evidence="2 3">GP24</strain>
    </source>
</reference>
<organism evidence="2 3">
    <name type="scientific">Akkermansia muciniphila</name>
    <dbReference type="NCBI Taxonomy" id="239935"/>
    <lineage>
        <taxon>Bacteria</taxon>
        <taxon>Pseudomonadati</taxon>
        <taxon>Verrucomicrobiota</taxon>
        <taxon>Verrucomicrobiia</taxon>
        <taxon>Verrucomicrobiales</taxon>
        <taxon>Akkermansiaceae</taxon>
        <taxon>Akkermansia</taxon>
    </lineage>
</organism>
<comment type="caution">
    <text evidence="2">The sequence shown here is derived from an EMBL/GenBank/DDBJ whole genome shotgun (WGS) entry which is preliminary data.</text>
</comment>
<proteinExistence type="predicted"/>
<dbReference type="Proteomes" id="UP000236000">
    <property type="component" value="Unassembled WGS sequence"/>
</dbReference>
<feature type="chain" id="PRO_5014731111" description="DUF3108 domain-containing protein" evidence="1">
    <location>
        <begin position="21"/>
        <end position="301"/>
    </location>
</feature>